<accession>A0A845BAT1</accession>
<keyword evidence="1" id="KW-0812">Transmembrane</keyword>
<gene>
    <name evidence="3" type="ORF">E0493_03825</name>
</gene>
<feature type="transmembrane region" description="Helical" evidence="1">
    <location>
        <begin position="154"/>
        <end position="174"/>
    </location>
</feature>
<dbReference type="InterPro" id="IPR025509">
    <property type="entry name" value="DUF4396"/>
</dbReference>
<feature type="domain" description="DUF4396" evidence="2">
    <location>
        <begin position="77"/>
        <end position="212"/>
    </location>
</feature>
<evidence type="ECO:0000256" key="1">
    <source>
        <dbReference type="SAM" id="Phobius"/>
    </source>
</evidence>
<proteinExistence type="predicted"/>
<keyword evidence="1" id="KW-1133">Transmembrane helix</keyword>
<protein>
    <submittedName>
        <fullName evidence="3">DUF4396 domain-containing protein</fullName>
    </submittedName>
</protein>
<dbReference type="Pfam" id="PF14342">
    <property type="entry name" value="DUF4396"/>
    <property type="match status" value="1"/>
</dbReference>
<dbReference type="EMBL" id="SNVJ01000002">
    <property type="protein sequence ID" value="MXP62482.1"/>
    <property type="molecule type" value="Genomic_DNA"/>
</dbReference>
<dbReference type="Proteomes" id="UP000460715">
    <property type="component" value="Unassembled WGS sequence"/>
</dbReference>
<feature type="transmembrane region" description="Helical" evidence="1">
    <location>
        <begin position="6"/>
        <end position="30"/>
    </location>
</feature>
<feature type="transmembrane region" description="Helical" evidence="1">
    <location>
        <begin position="114"/>
        <end position="133"/>
    </location>
</feature>
<keyword evidence="4" id="KW-1185">Reference proteome</keyword>
<evidence type="ECO:0000313" key="4">
    <source>
        <dbReference type="Proteomes" id="UP000460715"/>
    </source>
</evidence>
<dbReference type="AlphaFoldDB" id="A0A845BAT1"/>
<evidence type="ECO:0000259" key="2">
    <source>
        <dbReference type="Pfam" id="PF14342"/>
    </source>
</evidence>
<name>A0A845BAT1_9PROT</name>
<evidence type="ECO:0000313" key="3">
    <source>
        <dbReference type="EMBL" id="MXP62482.1"/>
    </source>
</evidence>
<keyword evidence="1" id="KW-0472">Membrane</keyword>
<organism evidence="3 4">
    <name type="scientific">Teichococcus coralli</name>
    <dbReference type="NCBI Taxonomy" id="2545983"/>
    <lineage>
        <taxon>Bacteria</taxon>
        <taxon>Pseudomonadati</taxon>
        <taxon>Pseudomonadota</taxon>
        <taxon>Alphaproteobacteria</taxon>
        <taxon>Acetobacterales</taxon>
        <taxon>Roseomonadaceae</taxon>
        <taxon>Roseomonas</taxon>
    </lineage>
</organism>
<sequence length="215" mass="24521">MPPDWLQTLAFYYCSLSILSALYVALDIFVLGRRQKMWIMEVVWPLTALYWGPLGLPFYWLIGRKPKDRKSMGEFAFGGATHCGAGCALGDFLGDWLVFAIGFTLFGSELLGKFLFAFVLAYLFGVAFQYFTIAPMRGLGLRQGIWAAIKVDTLSLIAYEVGMFAWMGFHAWIFPESDPTQWAYWFMMQIAMVLGFATTFPVNWWLIARGTKEKM</sequence>
<feature type="transmembrane region" description="Helical" evidence="1">
    <location>
        <begin position="42"/>
        <end position="62"/>
    </location>
</feature>
<feature type="transmembrane region" description="Helical" evidence="1">
    <location>
        <begin position="186"/>
        <end position="207"/>
    </location>
</feature>
<dbReference type="OrthoDB" id="1495425at2"/>
<reference evidence="3 4" key="1">
    <citation type="submission" date="2019-03" db="EMBL/GenBank/DDBJ databases">
        <title>Roseomonas sp. a novel Roseomonas species isolated from Sea whip Gorgonian.</title>
        <authorList>
            <person name="Li F."/>
            <person name="Pan X."/>
            <person name="Huang S."/>
            <person name="Li Z."/>
            <person name="Meng B."/>
        </authorList>
    </citation>
    <scope>NUCLEOTIDE SEQUENCE [LARGE SCALE GENOMIC DNA]</scope>
    <source>
        <strain evidence="3 4">M0104</strain>
    </source>
</reference>
<dbReference type="RefSeq" id="WP_160935581.1">
    <property type="nucleotide sequence ID" value="NZ_SNVJ01000002.1"/>
</dbReference>
<comment type="caution">
    <text evidence="3">The sequence shown here is derived from an EMBL/GenBank/DDBJ whole genome shotgun (WGS) entry which is preliminary data.</text>
</comment>